<feature type="domain" description="YprB ribonuclease H-like" evidence="1">
    <location>
        <begin position="55"/>
        <end position="171"/>
    </location>
</feature>
<dbReference type="Gene3D" id="3.30.420.10">
    <property type="entry name" value="Ribonuclease H-like superfamily/Ribonuclease H"/>
    <property type="match status" value="1"/>
</dbReference>
<dbReference type="SUPFAM" id="SSF53098">
    <property type="entry name" value="Ribonuclease H-like"/>
    <property type="match status" value="1"/>
</dbReference>
<proteinExistence type="predicted"/>
<name>A0A382UHW2_9ZZZZ</name>
<evidence type="ECO:0000313" key="2">
    <source>
        <dbReference type="EMBL" id="SVD33288.1"/>
    </source>
</evidence>
<feature type="non-terminal residue" evidence="2">
    <location>
        <position position="176"/>
    </location>
</feature>
<dbReference type="Pfam" id="PF13482">
    <property type="entry name" value="RNase_H_2"/>
    <property type="match status" value="1"/>
</dbReference>
<dbReference type="InterPro" id="IPR012337">
    <property type="entry name" value="RNaseH-like_sf"/>
</dbReference>
<dbReference type="InterPro" id="IPR036397">
    <property type="entry name" value="RNaseH_sf"/>
</dbReference>
<dbReference type="InterPro" id="IPR038720">
    <property type="entry name" value="YprB_RNase_H-like_dom"/>
</dbReference>
<gene>
    <name evidence="2" type="ORF">METZ01_LOCUS386142</name>
</gene>
<reference evidence="2" key="1">
    <citation type="submission" date="2018-05" db="EMBL/GenBank/DDBJ databases">
        <authorList>
            <person name="Lanie J.A."/>
            <person name="Ng W.-L."/>
            <person name="Kazmierczak K.M."/>
            <person name="Andrzejewski T.M."/>
            <person name="Davidsen T.M."/>
            <person name="Wayne K.J."/>
            <person name="Tettelin H."/>
            <person name="Glass J.I."/>
            <person name="Rusch D."/>
            <person name="Podicherti R."/>
            <person name="Tsui H.-C.T."/>
            <person name="Winkler M.E."/>
        </authorList>
    </citation>
    <scope>NUCLEOTIDE SEQUENCE</scope>
</reference>
<organism evidence="2">
    <name type="scientific">marine metagenome</name>
    <dbReference type="NCBI Taxonomy" id="408172"/>
    <lineage>
        <taxon>unclassified sequences</taxon>
        <taxon>metagenomes</taxon>
        <taxon>ecological metagenomes</taxon>
    </lineage>
</organism>
<evidence type="ECO:0000259" key="1">
    <source>
        <dbReference type="Pfam" id="PF13482"/>
    </source>
</evidence>
<dbReference type="AlphaFoldDB" id="A0A382UHW2"/>
<dbReference type="EMBL" id="UINC01144026">
    <property type="protein sequence ID" value="SVD33288.1"/>
    <property type="molecule type" value="Genomic_DNA"/>
</dbReference>
<accession>A0A382UHW2</accession>
<dbReference type="GO" id="GO:0003676">
    <property type="term" value="F:nucleic acid binding"/>
    <property type="evidence" value="ECO:0007669"/>
    <property type="project" value="InterPro"/>
</dbReference>
<sequence>MPIKIRYVIFELRVVPQTRTCENSMKIVVIDTETTRWSEEVPGKWDNVDFFGLTILVIGIPNNDSLEFQVCSPNYADHLSRLQLQFSDRETIETTLNEAERIVSFNADNFDFQILESAQFDVQQWKGKSFDILTQFTQRTGHRINLENLAKTQFGSSKTFITAKQAVEFWRAGLEL</sequence>
<protein>
    <recommendedName>
        <fullName evidence="1">YprB ribonuclease H-like domain-containing protein</fullName>
    </recommendedName>
</protein>